<evidence type="ECO:0000259" key="2">
    <source>
        <dbReference type="Pfam" id="PF21307"/>
    </source>
</evidence>
<dbReference type="Gene3D" id="1.50.10.10">
    <property type="match status" value="1"/>
</dbReference>
<keyword evidence="5" id="KW-1185">Reference proteome</keyword>
<dbReference type="EMBL" id="BMIR01000007">
    <property type="protein sequence ID" value="GGE40712.1"/>
    <property type="molecule type" value="Genomic_DNA"/>
</dbReference>
<keyword evidence="4" id="KW-0378">Hydrolase</keyword>
<dbReference type="Gene3D" id="2.70.98.50">
    <property type="entry name" value="putative glycoside hydrolase family protein from bacillus halodurans"/>
    <property type="match status" value="1"/>
</dbReference>
<dbReference type="Proteomes" id="UP000628775">
    <property type="component" value="Unassembled WGS sequence"/>
</dbReference>
<comment type="caution">
    <text evidence="4">The sequence shown here is derived from an EMBL/GenBank/DDBJ whole genome shotgun (WGS) entry which is preliminary data.</text>
</comment>
<dbReference type="GO" id="GO:0005975">
    <property type="term" value="P:carbohydrate metabolic process"/>
    <property type="evidence" value="ECO:0007669"/>
    <property type="project" value="InterPro"/>
</dbReference>
<dbReference type="PIRSF" id="PIRSF007663">
    <property type="entry name" value="UCP007663"/>
    <property type="match status" value="1"/>
</dbReference>
<dbReference type="Pfam" id="PF21307">
    <property type="entry name" value="Glyco_hydro_95_C"/>
    <property type="match status" value="1"/>
</dbReference>
<evidence type="ECO:0000259" key="1">
    <source>
        <dbReference type="Pfam" id="PF14498"/>
    </source>
</evidence>
<proteinExistence type="predicted"/>
<evidence type="ECO:0000313" key="5">
    <source>
        <dbReference type="Proteomes" id="UP000628775"/>
    </source>
</evidence>
<feature type="domain" description="Glycosyl hydrolase family 95 N-terminal" evidence="1">
    <location>
        <begin position="3"/>
        <end position="252"/>
    </location>
</feature>
<sequence length="792" mass="89618">MQLQYASPASQWTEALPIGNGRLGAMIFGGVHDERLQLNEDSLWSGYPKEWNNPQAQPTLSSVRKLLLDGQFIAADRLCRNMMGPYTQTYLPLGDLHLAFDYPEGGAITSYTRSLDLDKGAVVIKYEIRGVTYTREMFASYPDQVIVMRLQADQPKALNISVRLDSPLRHRIQASDHQLTLMGIAPEHVDPPYHCSGYPIVYGDWQATKAMRFEAACHIMGDGTHSIESEMYHIRDASTVTLYFNAATSFNGHDHMPNKSENEVHALTMQPIEKAVLYCYDALLARHLDDYCTLFKRVNLHLGERQAPAELSTDQHILKYGARDPDLIALLFQYGRYLMIASSRQGTQPANLQGIWNKEIQPPWSSNWTLNINAEMNYWLAETCHLEECHAPLFRLIERLEKNGTTTAQVNYGARGWTAHHNTDIWAQTAPVGNYGEGDPVWAIWPLAGVWLTQHLWEHYAFGKDVAFLCHKAYPIMKRAALFCQDWLFENDKGQLITAPSTSPENKFTVGQQSTGISIASTMDLSLIWELFSNCIVASEILEVDAELRRKWKIMRDKLFPMQVGQKGQLQEWFQDFEEEDPHHRHVSHLFGVYPGKQLTKRLNTEFFQAAKQSLQLRGDGGTGWSLAWKVGLWARLGDGNRSLKLLSHLLRLTRENETDFHQGGVYPNLFAAHPPFQIDGNFGVTAGIAEMLLQSHAGVIHLLPALPDAWPNGYIKGLRARGGFEVDMYWEAGRIVKAELMSNAGGDCRLQVDHSVPLCIEENGESMTMLFDQEGAIKFFTKKGGRYQVKF</sequence>
<dbReference type="Pfam" id="PF14498">
    <property type="entry name" value="Glyco_hyd_65N_2"/>
    <property type="match status" value="1"/>
</dbReference>
<protein>
    <submittedName>
        <fullName evidence="4">Alpha/beta hydrolase</fullName>
    </submittedName>
</protein>
<evidence type="ECO:0000259" key="3">
    <source>
        <dbReference type="Pfam" id="PF22124"/>
    </source>
</evidence>
<dbReference type="InterPro" id="IPR027414">
    <property type="entry name" value="GH95_N_dom"/>
</dbReference>
<reference evidence="4" key="1">
    <citation type="journal article" date="2014" name="Int. J. Syst. Evol. Microbiol.">
        <title>Complete genome sequence of Corynebacterium casei LMG S-19264T (=DSM 44701T), isolated from a smear-ripened cheese.</title>
        <authorList>
            <consortium name="US DOE Joint Genome Institute (JGI-PGF)"/>
            <person name="Walter F."/>
            <person name="Albersmeier A."/>
            <person name="Kalinowski J."/>
            <person name="Ruckert C."/>
        </authorList>
    </citation>
    <scope>NUCLEOTIDE SEQUENCE</scope>
    <source>
        <strain evidence="4">CGMCC 1.15371</strain>
    </source>
</reference>
<dbReference type="AlphaFoldDB" id="A0A8J2VXG4"/>
<gene>
    <name evidence="4" type="ORF">GCM10011391_19370</name>
</gene>
<dbReference type="InterPro" id="IPR013780">
    <property type="entry name" value="Glyco_hydro_b"/>
</dbReference>
<dbReference type="FunFam" id="1.50.10.10:FF:000028">
    <property type="entry name" value="Alpha-L-fucosidase 2"/>
    <property type="match status" value="1"/>
</dbReference>
<dbReference type="PANTHER" id="PTHR31084:SF0">
    <property type="entry name" value="ALPHA-L-FUCOSIDASE 2"/>
    <property type="match status" value="1"/>
</dbReference>
<evidence type="ECO:0000313" key="4">
    <source>
        <dbReference type="EMBL" id="GGE40712.1"/>
    </source>
</evidence>
<dbReference type="PANTHER" id="PTHR31084">
    <property type="entry name" value="ALPHA-L-FUCOSIDASE 2"/>
    <property type="match status" value="1"/>
</dbReference>
<dbReference type="Gene3D" id="2.60.40.1180">
    <property type="entry name" value="Golgi alpha-mannosidase II"/>
    <property type="match status" value="1"/>
</dbReference>
<dbReference type="InterPro" id="IPR012341">
    <property type="entry name" value="6hp_glycosidase-like_sf"/>
</dbReference>
<reference evidence="4" key="2">
    <citation type="submission" date="2020-09" db="EMBL/GenBank/DDBJ databases">
        <authorList>
            <person name="Sun Q."/>
            <person name="Zhou Y."/>
        </authorList>
    </citation>
    <scope>NUCLEOTIDE SEQUENCE</scope>
    <source>
        <strain evidence="4">CGMCC 1.15371</strain>
    </source>
</reference>
<accession>A0A8J2VXG4</accession>
<feature type="domain" description="Alpha fucosidase A-like C-terminal" evidence="2">
    <location>
        <begin position="695"/>
        <end position="790"/>
    </location>
</feature>
<dbReference type="Pfam" id="PF22124">
    <property type="entry name" value="Glyco_hydro_95_cat"/>
    <property type="match status" value="1"/>
</dbReference>
<organism evidence="4 5">
    <name type="scientific">Pullulanibacillus camelliae</name>
    <dbReference type="NCBI Taxonomy" id="1707096"/>
    <lineage>
        <taxon>Bacteria</taxon>
        <taxon>Bacillati</taxon>
        <taxon>Bacillota</taxon>
        <taxon>Bacilli</taxon>
        <taxon>Bacillales</taxon>
        <taxon>Sporolactobacillaceae</taxon>
        <taxon>Pullulanibacillus</taxon>
    </lineage>
</organism>
<dbReference type="GO" id="GO:0004560">
    <property type="term" value="F:alpha-L-fucosidase activity"/>
    <property type="evidence" value="ECO:0007669"/>
    <property type="project" value="InterPro"/>
</dbReference>
<dbReference type="InterPro" id="IPR054363">
    <property type="entry name" value="GH95_cat"/>
</dbReference>
<feature type="domain" description="Glycosyl hydrolase family 95 catalytic" evidence="3">
    <location>
        <begin position="280"/>
        <end position="693"/>
    </location>
</feature>
<name>A0A8J2VXG4_9BACL</name>
<dbReference type="InterPro" id="IPR008928">
    <property type="entry name" value="6-hairpin_glycosidase_sf"/>
</dbReference>
<dbReference type="SUPFAM" id="SSF48208">
    <property type="entry name" value="Six-hairpin glycosidases"/>
    <property type="match status" value="1"/>
</dbReference>
<dbReference type="InterPro" id="IPR016518">
    <property type="entry name" value="Alpha-L-fucosidase"/>
</dbReference>
<dbReference type="InterPro" id="IPR049053">
    <property type="entry name" value="AFCA-like_C"/>
</dbReference>